<keyword evidence="8" id="KW-0732">Signal</keyword>
<keyword evidence="10" id="KW-0675">Receptor</keyword>
<dbReference type="Pfam" id="PF13715">
    <property type="entry name" value="CarbopepD_reg_2"/>
    <property type="match status" value="1"/>
</dbReference>
<reference evidence="10 11" key="1">
    <citation type="journal article" date="2014" name="Genome Announc.">
        <title>Draft Genome Sequence of Cytophaga fermentans JCM 21142T, a Facultative Anaerobe Isolated from Marine Mud.</title>
        <authorList>
            <person name="Starns D."/>
            <person name="Oshima K."/>
            <person name="Suda W."/>
            <person name="Iino T."/>
            <person name="Yuki M."/>
            <person name="Inoue J."/>
            <person name="Kitamura K."/>
            <person name="Iida T."/>
            <person name="Darby A."/>
            <person name="Hattori M."/>
            <person name="Ohkuma M."/>
        </authorList>
    </citation>
    <scope>NUCLEOTIDE SEQUENCE [LARGE SCALE GENOMIC DNA]</scope>
    <source>
        <strain evidence="10 11">JCM 21142</strain>
    </source>
</reference>
<dbReference type="NCBIfam" id="TIGR04056">
    <property type="entry name" value="OMP_RagA_SusC"/>
    <property type="match status" value="1"/>
</dbReference>
<keyword evidence="4 7" id="KW-0812">Transmembrane</keyword>
<keyword evidence="11" id="KW-1185">Reference proteome</keyword>
<evidence type="ECO:0000256" key="1">
    <source>
        <dbReference type="ARBA" id="ARBA00004571"/>
    </source>
</evidence>
<dbReference type="InterPro" id="IPR008969">
    <property type="entry name" value="CarboxyPept-like_regulatory"/>
</dbReference>
<evidence type="ECO:0000256" key="2">
    <source>
        <dbReference type="ARBA" id="ARBA00022448"/>
    </source>
</evidence>
<dbReference type="InterPro" id="IPR039426">
    <property type="entry name" value="TonB-dep_rcpt-like"/>
</dbReference>
<dbReference type="AlphaFoldDB" id="W7Y5D7"/>
<organism evidence="10 11">
    <name type="scientific">Saccharicrinis fermentans DSM 9555 = JCM 21142</name>
    <dbReference type="NCBI Taxonomy" id="869213"/>
    <lineage>
        <taxon>Bacteria</taxon>
        <taxon>Pseudomonadati</taxon>
        <taxon>Bacteroidota</taxon>
        <taxon>Bacteroidia</taxon>
        <taxon>Marinilabiliales</taxon>
        <taxon>Marinilabiliaceae</taxon>
        <taxon>Saccharicrinis</taxon>
    </lineage>
</organism>
<dbReference type="InterPro" id="IPR037066">
    <property type="entry name" value="Plug_dom_sf"/>
</dbReference>
<dbReference type="NCBIfam" id="TIGR04057">
    <property type="entry name" value="SusC_RagA_signa"/>
    <property type="match status" value="1"/>
</dbReference>
<protein>
    <submittedName>
        <fullName evidence="10">Outer membrane cobalamin receptor protein</fullName>
    </submittedName>
</protein>
<evidence type="ECO:0000256" key="7">
    <source>
        <dbReference type="PROSITE-ProRule" id="PRU01360"/>
    </source>
</evidence>
<dbReference type="InterPro" id="IPR023996">
    <property type="entry name" value="TonB-dep_OMP_SusC/RagA"/>
</dbReference>
<dbReference type="Gene3D" id="2.40.170.20">
    <property type="entry name" value="TonB-dependent receptor, beta-barrel domain"/>
    <property type="match status" value="1"/>
</dbReference>
<dbReference type="OrthoDB" id="9768177at2"/>
<evidence type="ECO:0000256" key="4">
    <source>
        <dbReference type="ARBA" id="ARBA00022692"/>
    </source>
</evidence>
<dbReference type="PROSITE" id="PS52016">
    <property type="entry name" value="TONB_DEPENDENT_REC_3"/>
    <property type="match status" value="1"/>
</dbReference>
<comment type="caution">
    <text evidence="10">The sequence shown here is derived from an EMBL/GenBank/DDBJ whole genome shotgun (WGS) entry which is preliminary data.</text>
</comment>
<evidence type="ECO:0000313" key="11">
    <source>
        <dbReference type="Proteomes" id="UP000019402"/>
    </source>
</evidence>
<dbReference type="Proteomes" id="UP000019402">
    <property type="component" value="Unassembled WGS sequence"/>
</dbReference>
<feature type="domain" description="TonB-dependent receptor plug" evidence="9">
    <location>
        <begin position="118"/>
        <end position="239"/>
    </location>
</feature>
<gene>
    <name evidence="10" type="ORF">JCM21142_41426</name>
</gene>
<evidence type="ECO:0000256" key="3">
    <source>
        <dbReference type="ARBA" id="ARBA00022452"/>
    </source>
</evidence>
<dbReference type="SUPFAM" id="SSF49464">
    <property type="entry name" value="Carboxypeptidase regulatory domain-like"/>
    <property type="match status" value="1"/>
</dbReference>
<sequence>MKKIKTKFLLLAIACLMTSFSWAQQRTISGTVIDESGETLPGVNVFVKGTTSGTISDIEGKYSIMIPDGASATLVYSFVGFATQEIAVGNQSSINVQLVSDAIGLDEVVAIGYGSVKKSDLTGSVESINAEKLTEMSKTDVGQAIQGQVAGVDVRRLSSKPGAQLSIKIRGNTVLKNTNVTKDGISDDLDEDLSKPLYVVDGVFMDDLSILNPSDIEKMDVLKDASATAIYGSRGANGVVIITTKTGVSGKMQVTYDGTFGVNTATNVPDFYNGDEYVSYVSDALRGEKWEKQWEDGVASVEDWNNTVIDTDPEFFDEDERNNVANRNYTNWIDLIKETGIQTSHTLGFSGGESGLLYNASVGYTKDEGLMGIENYERYNISSSLSKKVSETITVGVRSYFAYSDREEGSKELFRSSLRLAPTLSAYEEDGSIKTVPDAQDVRFINPLYEANGSWEGNTRKYNMIANAFIEIRPTDWFNFKTNFAPELITQRYGEYRGLLTKTARNDQSRTRAYYETDFSNSYTWDNIANFDFNIKDGHNLKATFISSIYLQQEDGSDFEIRNIDSDSYSYYNIEGGDDIKVYDSYYSKETLTSFASRINYNIQEKYLFTFTGRYDGSSKLAKGNKWAFFPSAAFAWRVSQEPFLVDKDWLSNLKLRLSYGESGNDGVVSRYASQAYLSDDSYLFGNQSASGKVIDDLSNDDLRWERSKEYNIGVDLGLFDGRIRLGAEYYNKKTVDAILGKTLMALTGFSESEGNYGSVRNSGVELVLNTVNVKKGDFRWTSSFNFAKNKNEVVELTDDIQKQVYGTHGVLMVGQPIDAVYSYEKIGIWQMDEAAEAAKYGFVPGQYKFKDQNNDGILSAEDDKVVIGSNSPDWTGGMTNNFNYKNLDLSVMVYTRQGVFGHSEFYSHFAPHNGDGATFNHLDMDYWTPNNQDAENPMPGVGSDDEWYFADMSFVKVGNIGLGYNMPKQIINKLNISSLRFSLDVQNPFTFSDYKGPDPETGLQNSYNMAYSVRTVLFGLKLKL</sequence>
<comment type="similarity">
    <text evidence="7">Belongs to the TonB-dependent receptor family.</text>
</comment>
<feature type="chain" id="PRO_5004903971" evidence="8">
    <location>
        <begin position="24"/>
        <end position="1025"/>
    </location>
</feature>
<dbReference type="Pfam" id="PF07715">
    <property type="entry name" value="Plug"/>
    <property type="match status" value="1"/>
</dbReference>
<proteinExistence type="inferred from homology"/>
<evidence type="ECO:0000313" key="10">
    <source>
        <dbReference type="EMBL" id="GAF02783.1"/>
    </source>
</evidence>
<name>W7Y5D7_9BACT</name>
<dbReference type="InterPro" id="IPR036942">
    <property type="entry name" value="Beta-barrel_TonB_sf"/>
</dbReference>
<dbReference type="Gene3D" id="2.170.130.10">
    <property type="entry name" value="TonB-dependent receptor, plug domain"/>
    <property type="match status" value="1"/>
</dbReference>
<evidence type="ECO:0000256" key="8">
    <source>
        <dbReference type="SAM" id="SignalP"/>
    </source>
</evidence>
<dbReference type="EMBL" id="BAMD01000013">
    <property type="protein sequence ID" value="GAF02783.1"/>
    <property type="molecule type" value="Genomic_DNA"/>
</dbReference>
<dbReference type="STRING" id="869213.GCA_000517085_00534"/>
<dbReference type="eggNOG" id="COG1629">
    <property type="taxonomic scope" value="Bacteria"/>
</dbReference>
<accession>W7Y5D7</accession>
<dbReference type="GO" id="GO:0009279">
    <property type="term" value="C:cell outer membrane"/>
    <property type="evidence" value="ECO:0007669"/>
    <property type="project" value="UniProtKB-SubCell"/>
</dbReference>
<keyword evidence="6 7" id="KW-0998">Cell outer membrane</keyword>
<evidence type="ECO:0000256" key="6">
    <source>
        <dbReference type="ARBA" id="ARBA00023237"/>
    </source>
</evidence>
<comment type="subcellular location">
    <subcellularLocation>
        <location evidence="1 7">Cell outer membrane</location>
        <topology evidence="1 7">Multi-pass membrane protein</topology>
    </subcellularLocation>
</comment>
<keyword evidence="2 7" id="KW-0813">Transport</keyword>
<evidence type="ECO:0000259" key="9">
    <source>
        <dbReference type="Pfam" id="PF07715"/>
    </source>
</evidence>
<dbReference type="InterPro" id="IPR023997">
    <property type="entry name" value="TonB-dep_OMP_SusC/RagA_CS"/>
</dbReference>
<evidence type="ECO:0000256" key="5">
    <source>
        <dbReference type="ARBA" id="ARBA00023136"/>
    </source>
</evidence>
<feature type="signal peptide" evidence="8">
    <location>
        <begin position="1"/>
        <end position="23"/>
    </location>
</feature>
<dbReference type="Gene3D" id="2.60.40.1120">
    <property type="entry name" value="Carboxypeptidase-like, regulatory domain"/>
    <property type="match status" value="1"/>
</dbReference>
<dbReference type="SUPFAM" id="SSF56935">
    <property type="entry name" value="Porins"/>
    <property type="match status" value="1"/>
</dbReference>
<keyword evidence="3 7" id="KW-1134">Transmembrane beta strand</keyword>
<dbReference type="InterPro" id="IPR012910">
    <property type="entry name" value="Plug_dom"/>
</dbReference>
<keyword evidence="5 7" id="KW-0472">Membrane</keyword>
<dbReference type="RefSeq" id="WP_027470555.1">
    <property type="nucleotide sequence ID" value="NZ_BAMD01000013.1"/>
</dbReference>